<keyword evidence="1" id="KW-0812">Transmembrane</keyword>
<evidence type="ECO:0000259" key="2">
    <source>
        <dbReference type="Pfam" id="PF02514"/>
    </source>
</evidence>
<evidence type="ECO:0000256" key="1">
    <source>
        <dbReference type="SAM" id="Phobius"/>
    </source>
</evidence>
<comment type="caution">
    <text evidence="3">The sequence shown here is derived from an EMBL/GenBank/DDBJ whole genome shotgun (WGS) entry which is preliminary data.</text>
</comment>
<reference evidence="3 4" key="1">
    <citation type="submission" date="2019-10" db="EMBL/GenBank/DDBJ databases">
        <title>Poseidonibacter ostreae sp. nov., isolated from the gut of the Ostrea denselamellosa.</title>
        <authorList>
            <person name="Choi A."/>
        </authorList>
    </citation>
    <scope>NUCLEOTIDE SEQUENCE [LARGE SCALE GENOMIC DNA]</scope>
    <source>
        <strain evidence="3 4">SJOD-M-33</strain>
    </source>
</reference>
<dbReference type="EMBL" id="WFKK01000050">
    <property type="protein sequence ID" value="KAB7885866.1"/>
    <property type="molecule type" value="Genomic_DNA"/>
</dbReference>
<feature type="domain" description="CobN/magnesium chelatase" evidence="2">
    <location>
        <begin position="856"/>
        <end position="1318"/>
    </location>
</feature>
<dbReference type="PANTHER" id="PTHR44119:SF4">
    <property type="entry name" value="AEROBIC COBALTOCHELATASE SUBUNIT COBN"/>
    <property type="match status" value="1"/>
</dbReference>
<dbReference type="CDD" id="cd10150">
    <property type="entry name" value="CobN_like"/>
    <property type="match status" value="1"/>
</dbReference>
<proteinExistence type="predicted"/>
<evidence type="ECO:0000313" key="3">
    <source>
        <dbReference type="EMBL" id="KAB7885866.1"/>
    </source>
</evidence>
<gene>
    <name evidence="3" type="ORF">GBG19_13280</name>
</gene>
<keyword evidence="1" id="KW-0472">Membrane</keyword>
<accession>A0A6L4WPQ2</accession>
<organism evidence="3 4">
    <name type="scientific">Poseidonibacter ostreae</name>
    <dbReference type="NCBI Taxonomy" id="2654171"/>
    <lineage>
        <taxon>Bacteria</taxon>
        <taxon>Pseudomonadati</taxon>
        <taxon>Campylobacterota</taxon>
        <taxon>Epsilonproteobacteria</taxon>
        <taxon>Campylobacterales</taxon>
        <taxon>Arcobacteraceae</taxon>
        <taxon>Poseidonibacter</taxon>
    </lineage>
</organism>
<dbReference type="Pfam" id="PF02514">
    <property type="entry name" value="CobN-Mg_chel"/>
    <property type="match status" value="3"/>
</dbReference>
<dbReference type="Proteomes" id="UP000472839">
    <property type="component" value="Unassembled WGS sequence"/>
</dbReference>
<evidence type="ECO:0000313" key="4">
    <source>
        <dbReference type="Proteomes" id="UP000472839"/>
    </source>
</evidence>
<dbReference type="PANTHER" id="PTHR44119">
    <property type="entry name" value="MAGNESIUM-CHELATASE SUBUNIT CHLH, CHLOROPLASTIC"/>
    <property type="match status" value="1"/>
</dbReference>
<name>A0A6L4WPQ2_9BACT</name>
<dbReference type="InterPro" id="IPR003672">
    <property type="entry name" value="CobN/Mg_chltase"/>
</dbReference>
<feature type="transmembrane region" description="Helical" evidence="1">
    <location>
        <begin position="1409"/>
        <end position="1430"/>
    </location>
</feature>
<keyword evidence="1" id="KW-1133">Transmembrane helix</keyword>
<feature type="domain" description="CobN/magnesium chelatase" evidence="2">
    <location>
        <begin position="604"/>
        <end position="855"/>
    </location>
</feature>
<sequence length="1436" mass="162268">MFIFTINIFAIENSKSIFVVVSDRSTPSLNAGANNYLKNSKDKISVRSVSQVLNMSDKELQSQINKAEVVLYTSVFGDVVEKLLSKNYKSVNTVVSLQGDRRLLSLNKDISKAKFTSIPTKLLSKDKSQKSYLEFLSKKQEEFKEYSYYLQARAYWDNRGSENISNLFYFLSSNTLNKTLWPKILELKNVRYFLNANASKTYDSVSELKKDLTEDKNILIILDNDRADNSSDWKVHEEIYSQSNLQVISILSSWGNPSFKAVKSLENLTNNLNKKQVFSIISLQDFVIGGGESREEVTKSLERLNIPVLKALRVLDTNALSYSLSSQGLPVNSVHYRVSMPELQGIGQVYILAMNNDSSIDSKTGALVLDSKLMKEEIKNIIKKSKAWMSLKTKENKDKKLAIIYYNHPPGRHNIGADNLNVPKSLFKILQELQSKGYDVGVLPNSSEELLDLLQEKAVNLPNDKKVLKEQSSKVAKVNLEDYSKYFKTLPLDIQAEMKYGPLSALHEKIVKFLNDEIKEVKSSNKANSYKAIKDYMNKTISNLHHALDGVRSKSRQRSINLLEQLEDEYEHILKQSIEEKEFNYKSSTALKNAIIKMEIEGLKGWGEAPGEVMVWEDELLVPSVIFGNIILAPQPPRGWELNEELLHANLSFPPTHQYLAFYYYMKQQFKADGIIHVGRHSTYEFLPRKSVGLSASDYPSLIIEGIPSIYPYIVDGVGEGIQAKRRGQAIMIDHLTPPLATTKLYDNLLKLRQLIESAEAASDDNIRKNAINKIKTSIDKMNLRAELVESMDEELKVRGIGFDEVDDEFLLHEVGHYLTHLQEEFMPLGLHTFGQDWNKKAIDTMITSMSKESQVSEETKANLIISPKKEIDALLNALNGGYISAGKGNDPIRTADALPTGRNFYALDGSLIPSTIGYETGLKLAKEIREKKEKTSSKKEAIILWASDTVRDEGTMIAFGLDLLGVKPVWNNRGILKGLEKLPLDDVRKRRLDVVFTSSGLFRDLYGSQLALLNKAVLMALDSSYDVIIKKYPALTLSLDSALSSLNDLKIGGNESLTLNAVAFNWVNEAREILKENPSMDSQRVGQLASYRVFATAPGAYGAGINRLVERSGSWDDRKELGEVFIKRVGYAYSQDLEGEVATQSYKRQLKNVENTYLGRASNLYGLLDNNDTFDYLGGLNLAIETVIGKQPNSFVINNSNSQKIKIEALQMALLGELRGRFLNPQWIKPLMKEGYSGARTMGSEFIEYLWGWQVTSPEIITDWVWEEVKAVYIDDKLNLQLDEFLSSNHQVHVQTNILAVMLVAIQKDFWKADKKTQKELAQKFAQNIIKNGIPGSGHTHANHPIYDFVKTKIDKESLKELDKVLDDSRLDKEVEKQGPTTVQEVKLEKNIEEEKQEAKENKDEESFLMYFILAALFILLSGLIKSIFFSRIKG</sequence>
<feature type="domain" description="CobN/magnesium chelatase" evidence="2">
    <location>
        <begin position="154"/>
        <end position="499"/>
    </location>
</feature>
<feature type="non-terminal residue" evidence="3">
    <location>
        <position position="1"/>
    </location>
</feature>
<protein>
    <submittedName>
        <fullName evidence="3">Cobaltochelatase subunit CobN</fullName>
    </submittedName>
</protein>